<gene>
    <name evidence="2" type="ORF">ABVQ20_40210</name>
</gene>
<dbReference type="RefSeq" id="WP_354465385.1">
    <property type="nucleotide sequence ID" value="NZ_JBEWSZ010000030.1"/>
</dbReference>
<evidence type="ECO:0000259" key="1">
    <source>
        <dbReference type="Pfam" id="PF12760"/>
    </source>
</evidence>
<organism evidence="2 3">
    <name type="scientific">Mesorhizobium shangrilense</name>
    <dbReference type="NCBI Taxonomy" id="460060"/>
    <lineage>
        <taxon>Bacteria</taxon>
        <taxon>Pseudomonadati</taxon>
        <taxon>Pseudomonadota</taxon>
        <taxon>Alphaproteobacteria</taxon>
        <taxon>Hyphomicrobiales</taxon>
        <taxon>Phyllobacteriaceae</taxon>
        <taxon>Mesorhizobium</taxon>
    </lineage>
</organism>
<sequence length="254" mass="28605">MVAKRVPRINSLEWLEWKFPTEDSVRRLFEGMVWPDGAHCPHCGSAEVWRFSGRKSPPGLYECRHCAGQFTVIAKTPMHATKLPLNVWLRALYLILFSSKGVSSVILGKQLGMRQSTAWMMAHAVREMTEDRDGRDPLLGCIVEIDTTYMGAPPRKKKTKFHKHFWNPPGARSGHRSQLLPAATGARLLWSSRRGIAATISRFLDRFVSKDARIMSDDDKAIGRAAKAFSGGHRIVTHRADEFARGEVHSNTVE</sequence>
<feature type="domain" description="Transposase zinc-ribbon" evidence="1">
    <location>
        <begin position="20"/>
        <end position="67"/>
    </location>
</feature>
<name>A0ABV2DT11_9HYPH</name>
<evidence type="ECO:0000313" key="2">
    <source>
        <dbReference type="EMBL" id="MET2833107.1"/>
    </source>
</evidence>
<proteinExistence type="predicted"/>
<protein>
    <submittedName>
        <fullName evidence="2">IS1595 family transposase</fullName>
    </submittedName>
</protein>
<dbReference type="InterPro" id="IPR024442">
    <property type="entry name" value="Transposase_Zn_ribbon"/>
</dbReference>
<reference evidence="2 3" key="1">
    <citation type="submission" date="2024-06" db="EMBL/GenBank/DDBJ databases">
        <authorList>
            <person name="Kim D.-U."/>
        </authorList>
    </citation>
    <scope>NUCLEOTIDE SEQUENCE [LARGE SCALE GENOMIC DNA]</scope>
    <source>
        <strain evidence="2 3">KACC15460</strain>
    </source>
</reference>
<comment type="caution">
    <text evidence="2">The sequence shown here is derived from an EMBL/GenBank/DDBJ whole genome shotgun (WGS) entry which is preliminary data.</text>
</comment>
<evidence type="ECO:0000313" key="3">
    <source>
        <dbReference type="Proteomes" id="UP001548832"/>
    </source>
</evidence>
<dbReference type="Pfam" id="PF12760">
    <property type="entry name" value="Zn_ribbon_IS1595"/>
    <property type="match status" value="1"/>
</dbReference>
<dbReference type="EMBL" id="JBEWSZ010000030">
    <property type="protein sequence ID" value="MET2833107.1"/>
    <property type="molecule type" value="Genomic_DNA"/>
</dbReference>
<accession>A0ABV2DT11</accession>
<dbReference type="Proteomes" id="UP001548832">
    <property type="component" value="Unassembled WGS sequence"/>
</dbReference>
<keyword evidence="3" id="KW-1185">Reference proteome</keyword>
<dbReference type="NCBIfam" id="NF033547">
    <property type="entry name" value="transpos_IS1595"/>
    <property type="match status" value="1"/>
</dbReference>